<feature type="transmembrane region" description="Helical" evidence="7">
    <location>
        <begin position="7"/>
        <end position="29"/>
    </location>
</feature>
<dbReference type="STRING" id="505249.SAMN06295997_10147"/>
<evidence type="ECO:0000256" key="1">
    <source>
        <dbReference type="ARBA" id="ARBA00004651"/>
    </source>
</evidence>
<comment type="subcellular location">
    <subcellularLocation>
        <location evidence="1">Cell membrane</location>
        <topology evidence="1">Multi-pass membrane protein</topology>
    </subcellularLocation>
</comment>
<keyword evidence="5 7" id="KW-1133">Transmembrane helix</keyword>
<dbReference type="KEGG" id="amar:AMRN_2309"/>
<reference evidence="8 11" key="3">
    <citation type="submission" date="2018-08" db="EMBL/GenBank/DDBJ databases">
        <title>Complete genome of the Arcobacter marinus type strain JCM 15502.</title>
        <authorList>
            <person name="Miller W.G."/>
            <person name="Yee E."/>
            <person name="Huynh S."/>
            <person name="Parker C.T."/>
        </authorList>
    </citation>
    <scope>NUCLEOTIDE SEQUENCE [LARGE SCALE GENOMIC DNA]</scope>
    <source>
        <strain evidence="8 11">JCM 15502</strain>
    </source>
</reference>
<organism evidence="8 11">
    <name type="scientific">Malaciobacter marinus</name>
    <dbReference type="NCBI Taxonomy" id="505249"/>
    <lineage>
        <taxon>Bacteria</taxon>
        <taxon>Pseudomonadati</taxon>
        <taxon>Campylobacterota</taxon>
        <taxon>Epsilonproteobacteria</taxon>
        <taxon>Campylobacterales</taxon>
        <taxon>Arcobacteraceae</taxon>
        <taxon>Malaciobacter</taxon>
    </lineage>
</organism>
<evidence type="ECO:0000256" key="5">
    <source>
        <dbReference type="ARBA" id="ARBA00022989"/>
    </source>
</evidence>
<sequence>MHISDGILSAEVATTLAVVGGAMCLYSLKEIKNENIALSAAMSALFFIASFIHIPLGPTQIHLILVGVIGLFLGRVSFLPISIALVLQATMLGYGGVTSLGANIVIMALPAYLVYLLYHTKIAHKLNEKIRFFLVGFLGVFFATVILALVLLFAKDEYLIASYAVVLANIPAMILEGIITLFLLLYIKKAMPNLLNEIKV</sequence>
<dbReference type="RefSeq" id="WP_079576841.1">
    <property type="nucleotide sequence ID" value="NZ_CP032101.1"/>
</dbReference>
<keyword evidence="6 7" id="KW-0472">Membrane</keyword>
<keyword evidence="4 7" id="KW-0812">Transmembrane</keyword>
<feature type="transmembrane region" description="Helical" evidence="7">
    <location>
        <begin position="93"/>
        <end position="118"/>
    </location>
</feature>
<name>A0A1T4ZPY0_9BACT</name>
<keyword evidence="3" id="KW-1003">Cell membrane</keyword>
<reference evidence="10" key="1">
    <citation type="submission" date="2017-09" db="EMBL/GenBank/DDBJ databases">
        <title>Arcobacter canalis sp. nov., a new species isolated from a water canal contaminated with urban sewage.</title>
        <authorList>
            <person name="Perez-Cataluna A."/>
            <person name="Salas-Masso N."/>
            <person name="Figueras M.J."/>
        </authorList>
    </citation>
    <scope>NUCLEOTIDE SEQUENCE [LARGE SCALE GENOMIC DNA]</scope>
    <source>
        <strain evidence="10">CECT 7727</strain>
    </source>
</reference>
<feature type="transmembrane region" description="Helical" evidence="7">
    <location>
        <begin position="130"/>
        <end position="154"/>
    </location>
</feature>
<dbReference type="GO" id="GO:0005886">
    <property type="term" value="C:plasma membrane"/>
    <property type="evidence" value="ECO:0007669"/>
    <property type="project" value="UniProtKB-SubCell"/>
</dbReference>
<dbReference type="PANTHER" id="PTHR34229">
    <property type="entry name" value="METAL TRANSPORT PROTEIN HI_1621-RELATED"/>
    <property type="match status" value="1"/>
</dbReference>
<protein>
    <submittedName>
        <fullName evidence="9">Cobalamin biosynthesis protein</fullName>
    </submittedName>
    <submittedName>
        <fullName evidence="8">Cobalt/nickel ECF transporter CbiMNQO, S component CbiM</fullName>
    </submittedName>
</protein>
<evidence type="ECO:0000256" key="7">
    <source>
        <dbReference type="SAM" id="Phobius"/>
    </source>
</evidence>
<evidence type="ECO:0000256" key="6">
    <source>
        <dbReference type="ARBA" id="ARBA00023136"/>
    </source>
</evidence>
<dbReference type="Pfam" id="PF01891">
    <property type="entry name" value="CbiM"/>
    <property type="match status" value="1"/>
</dbReference>
<evidence type="ECO:0000313" key="10">
    <source>
        <dbReference type="Proteomes" id="UP000224740"/>
    </source>
</evidence>
<dbReference type="AlphaFoldDB" id="A0A1T4ZPY0"/>
<dbReference type="EMBL" id="CP032101">
    <property type="protein sequence ID" value="AXX88021.1"/>
    <property type="molecule type" value="Genomic_DNA"/>
</dbReference>
<dbReference type="Proteomes" id="UP000264693">
    <property type="component" value="Chromosome"/>
</dbReference>
<feature type="transmembrane region" description="Helical" evidence="7">
    <location>
        <begin position="63"/>
        <end position="87"/>
    </location>
</feature>
<proteinExistence type="predicted"/>
<dbReference type="GO" id="GO:0000041">
    <property type="term" value="P:transition metal ion transport"/>
    <property type="evidence" value="ECO:0007669"/>
    <property type="project" value="InterPro"/>
</dbReference>
<keyword evidence="2" id="KW-0813">Transport</keyword>
<dbReference type="PANTHER" id="PTHR34229:SF1">
    <property type="entry name" value="METAL TRANSPORT PROTEIN HI_1621-RELATED"/>
    <property type="match status" value="1"/>
</dbReference>
<evidence type="ECO:0000256" key="3">
    <source>
        <dbReference type="ARBA" id="ARBA00022475"/>
    </source>
</evidence>
<dbReference type="Gene3D" id="1.10.1760.20">
    <property type="match status" value="1"/>
</dbReference>
<reference evidence="9" key="2">
    <citation type="submission" date="2017-09" db="EMBL/GenBank/DDBJ databases">
        <authorList>
            <person name="Perez-Cataluna A."/>
            <person name="Figueras M.J."/>
            <person name="Salas-Masso N."/>
        </authorList>
    </citation>
    <scope>NUCLEOTIDE SEQUENCE</scope>
    <source>
        <strain evidence="9">CECT 7727</strain>
    </source>
</reference>
<evidence type="ECO:0000256" key="4">
    <source>
        <dbReference type="ARBA" id="ARBA00022692"/>
    </source>
</evidence>
<evidence type="ECO:0000256" key="2">
    <source>
        <dbReference type="ARBA" id="ARBA00022448"/>
    </source>
</evidence>
<dbReference type="Proteomes" id="UP000224740">
    <property type="component" value="Unassembled WGS sequence"/>
</dbReference>
<dbReference type="NCBIfam" id="NF004909">
    <property type="entry name" value="PRK06265.2-5"/>
    <property type="match status" value="1"/>
</dbReference>
<feature type="transmembrane region" description="Helical" evidence="7">
    <location>
        <begin position="160"/>
        <end position="187"/>
    </location>
</feature>
<feature type="transmembrane region" description="Helical" evidence="7">
    <location>
        <begin position="35"/>
        <end position="56"/>
    </location>
</feature>
<evidence type="ECO:0000313" key="9">
    <source>
        <dbReference type="EMBL" id="PHO16070.1"/>
    </source>
</evidence>
<gene>
    <name evidence="8" type="primary">cbiM</name>
    <name evidence="8" type="ORF">AMRN_2309</name>
    <name evidence="9" type="ORF">CPH92_03820</name>
</gene>
<dbReference type="EMBL" id="NXAO01000015">
    <property type="protein sequence ID" value="PHO16070.1"/>
    <property type="molecule type" value="Genomic_DNA"/>
</dbReference>
<dbReference type="InterPro" id="IPR002751">
    <property type="entry name" value="CbiM/NikMN"/>
</dbReference>
<evidence type="ECO:0000313" key="11">
    <source>
        <dbReference type="Proteomes" id="UP000264693"/>
    </source>
</evidence>
<keyword evidence="10" id="KW-1185">Reference proteome</keyword>
<evidence type="ECO:0000313" key="8">
    <source>
        <dbReference type="EMBL" id="AXX88021.1"/>
    </source>
</evidence>
<accession>A0A1T4ZPY0</accession>